<feature type="compositionally biased region" description="Basic and acidic residues" evidence="1">
    <location>
        <begin position="75"/>
        <end position="95"/>
    </location>
</feature>
<accession>Q0E3Z0</accession>
<evidence type="ECO:0000313" key="2">
    <source>
        <dbReference type="EMBL" id="BAF07798.2"/>
    </source>
</evidence>
<dbReference type="PANTHER" id="PTHR35161">
    <property type="entry name" value="OS02G0303100 PROTEIN"/>
    <property type="match status" value="1"/>
</dbReference>
<dbReference type="KEGG" id="dosa:Os02g0147500"/>
<reference evidence="2 3" key="1">
    <citation type="journal article" date="2005" name="Nature">
        <title>The map-based sequence of the rice genome.</title>
        <authorList>
            <consortium name="International rice genome sequencing project (IRGSP)"/>
            <person name="Matsumoto T."/>
            <person name="Wu J."/>
            <person name="Kanamori H."/>
            <person name="Katayose Y."/>
            <person name="Fujisawa M."/>
            <person name="Namiki N."/>
            <person name="Mizuno H."/>
            <person name="Yamamoto K."/>
            <person name="Antonio B.A."/>
            <person name="Baba T."/>
            <person name="Sakata K."/>
            <person name="Nagamura Y."/>
            <person name="Aoki H."/>
            <person name="Arikawa K."/>
            <person name="Arita K."/>
            <person name="Bito T."/>
            <person name="Chiden Y."/>
            <person name="Fujitsuka N."/>
            <person name="Fukunaka R."/>
            <person name="Hamada M."/>
            <person name="Harada C."/>
            <person name="Hayashi A."/>
            <person name="Hijishita S."/>
            <person name="Honda M."/>
            <person name="Hosokawa S."/>
            <person name="Ichikawa Y."/>
            <person name="Idonuma A."/>
            <person name="Iijima M."/>
            <person name="Ikeda M."/>
            <person name="Ikeno M."/>
            <person name="Ito K."/>
            <person name="Ito S."/>
            <person name="Ito T."/>
            <person name="Ito Y."/>
            <person name="Ito Y."/>
            <person name="Iwabuchi A."/>
            <person name="Kamiya K."/>
            <person name="Karasawa W."/>
            <person name="Kurita K."/>
            <person name="Katagiri S."/>
            <person name="Kikuta A."/>
            <person name="Kobayashi H."/>
            <person name="Kobayashi N."/>
            <person name="Machita K."/>
            <person name="Maehara T."/>
            <person name="Masukawa M."/>
            <person name="Mizubayashi T."/>
            <person name="Mukai Y."/>
            <person name="Nagasaki H."/>
            <person name="Nagata Y."/>
            <person name="Naito S."/>
            <person name="Nakashima M."/>
            <person name="Nakama Y."/>
            <person name="Nakamichi Y."/>
            <person name="Nakamura M."/>
            <person name="Meguro A."/>
            <person name="Negishi M."/>
            <person name="Ohta I."/>
            <person name="Ohta T."/>
            <person name="Okamoto M."/>
            <person name="Ono N."/>
            <person name="Saji S."/>
            <person name="Sakaguchi M."/>
            <person name="Sakai K."/>
            <person name="Shibata M."/>
            <person name="Shimokawa T."/>
            <person name="Song J."/>
            <person name="Takazaki Y."/>
            <person name="Terasawa K."/>
            <person name="Tsugane M."/>
            <person name="Tsuji K."/>
            <person name="Ueda S."/>
            <person name="Waki K."/>
            <person name="Yamagata H."/>
            <person name="Yamamoto M."/>
            <person name="Yamamoto S."/>
            <person name="Yamane H."/>
            <person name="Yoshiki S."/>
            <person name="Yoshihara R."/>
            <person name="Yukawa K."/>
            <person name="Zhong H."/>
            <person name="Yano M."/>
            <person name="Yuan Q."/>
            <person name="Ouyang S."/>
            <person name="Liu J."/>
            <person name="Jones K.M."/>
            <person name="Gansberger K."/>
            <person name="Moffat K."/>
            <person name="Hill J."/>
            <person name="Bera J."/>
            <person name="Fadrosh D."/>
            <person name="Jin S."/>
            <person name="Johri S."/>
            <person name="Kim M."/>
            <person name="Overton L."/>
            <person name="Reardon M."/>
            <person name="Tsitrin T."/>
            <person name="Vuong H."/>
            <person name="Weaver B."/>
            <person name="Ciecko A."/>
            <person name="Tallon L."/>
            <person name="Jackson J."/>
            <person name="Pai G."/>
            <person name="Aken S.V."/>
            <person name="Utterback T."/>
            <person name="Reidmuller S."/>
            <person name="Feldblyum T."/>
            <person name="Hsiao J."/>
            <person name="Zismann V."/>
            <person name="Iobst S."/>
            <person name="de Vazeille A.R."/>
            <person name="Buell C.R."/>
            <person name="Ying K."/>
            <person name="Li Y."/>
            <person name="Lu T."/>
            <person name="Huang Y."/>
            <person name="Zhao Q."/>
            <person name="Feng Q."/>
            <person name="Zhang L."/>
            <person name="Zhu J."/>
            <person name="Weng Q."/>
            <person name="Mu J."/>
            <person name="Lu Y."/>
            <person name="Fan D."/>
            <person name="Liu Y."/>
            <person name="Guan J."/>
            <person name="Zhang Y."/>
            <person name="Yu S."/>
            <person name="Liu X."/>
            <person name="Zhang Y."/>
            <person name="Hong G."/>
            <person name="Han B."/>
            <person name="Choisne N."/>
            <person name="Demange N."/>
            <person name="Orjeda G."/>
            <person name="Samain S."/>
            <person name="Cattolico L."/>
            <person name="Pelletier E."/>
            <person name="Couloux A."/>
            <person name="Segurens B."/>
            <person name="Wincker P."/>
            <person name="D'Hont A."/>
            <person name="Scarpelli C."/>
            <person name="Weissenbach J."/>
            <person name="Salanoubat M."/>
            <person name="Quetier F."/>
            <person name="Yu Y."/>
            <person name="Kim H.R."/>
            <person name="Rambo T."/>
            <person name="Currie J."/>
            <person name="Collura K."/>
            <person name="Luo M."/>
            <person name="Yang T."/>
            <person name="Ammiraju J.S.S."/>
            <person name="Engler F."/>
            <person name="Soderlund C."/>
            <person name="Wing R.A."/>
            <person name="Palmer L.E."/>
            <person name="de la Bastide M."/>
            <person name="Spiegel L."/>
            <person name="Nascimento L."/>
            <person name="Zutavern T."/>
            <person name="O'Shaughnessy A."/>
            <person name="Dike S."/>
            <person name="Dedhia N."/>
            <person name="Preston R."/>
            <person name="Balija V."/>
            <person name="McCombie W.R."/>
            <person name="Chow T."/>
            <person name="Chen H."/>
            <person name="Chung M."/>
            <person name="Chen C."/>
            <person name="Shaw J."/>
            <person name="Wu H."/>
            <person name="Hsiao K."/>
            <person name="Chao Y."/>
            <person name="Chu M."/>
            <person name="Cheng C."/>
            <person name="Hour A."/>
            <person name="Lee P."/>
            <person name="Lin S."/>
            <person name="Lin Y."/>
            <person name="Liou J."/>
            <person name="Liu S."/>
            <person name="Hsing Y."/>
            <person name="Raghuvanshi S."/>
            <person name="Mohanty A."/>
            <person name="Bharti A.K."/>
            <person name="Gaur A."/>
            <person name="Gupta V."/>
            <person name="Kumar D."/>
            <person name="Ravi V."/>
            <person name="Vij S."/>
            <person name="Kapur A."/>
            <person name="Khurana P."/>
            <person name="Khurana P."/>
            <person name="Khurana J.P."/>
            <person name="Tyagi A.K."/>
            <person name="Gaikwad K."/>
            <person name="Singh A."/>
            <person name="Dalal V."/>
            <person name="Srivastava S."/>
            <person name="Dixit A."/>
            <person name="Pal A.K."/>
            <person name="Ghazi I.A."/>
            <person name="Yadav M."/>
            <person name="Pandit A."/>
            <person name="Bhargava A."/>
            <person name="Sureshbabu K."/>
            <person name="Batra K."/>
            <person name="Sharma T.R."/>
            <person name="Mohapatra T."/>
            <person name="Singh N.K."/>
            <person name="Messing J."/>
            <person name="Nelson A.B."/>
            <person name="Fuks G."/>
            <person name="Kavchok S."/>
            <person name="Keizer G."/>
            <person name="Linton E."/>
            <person name="Llaca V."/>
            <person name="Song R."/>
            <person name="Tanyolac B."/>
            <person name="Young S."/>
            <person name="Ho-Il K."/>
            <person name="Hahn J.H."/>
            <person name="Sangsakoo G."/>
            <person name="Vanavichit A."/>
            <person name="de Mattos Luiz.A.T."/>
            <person name="Zimmer P.D."/>
            <person name="Malone G."/>
            <person name="Dellagostin O."/>
            <person name="de Oliveira A.C."/>
            <person name="Bevan M."/>
            <person name="Bancroft I."/>
            <person name="Minx P."/>
            <person name="Cordum H."/>
            <person name="Wilson R."/>
            <person name="Cheng Z."/>
            <person name="Jin W."/>
            <person name="Jiang J."/>
            <person name="Leong S.A."/>
            <person name="Iwama H."/>
            <person name="Gojobori T."/>
            <person name="Itoh T."/>
            <person name="Niimura Y."/>
            <person name="Fujii Y."/>
            <person name="Habara T."/>
            <person name="Sakai H."/>
            <person name="Sato Y."/>
            <person name="Wilson G."/>
            <person name="Kumar K."/>
            <person name="McCouch S."/>
            <person name="Juretic N."/>
            <person name="Hoen D."/>
            <person name="Wright S."/>
            <person name="Bruskiewich R."/>
            <person name="Bureau T."/>
            <person name="Miyao A."/>
            <person name="Hirochika H."/>
            <person name="Nishikawa T."/>
            <person name="Kadowaki K."/>
            <person name="Sugiura M."/>
            <person name="Burr B."/>
            <person name="Sasaki T."/>
        </authorList>
    </citation>
    <scope>NUCLEOTIDE SEQUENCE [LARGE SCALE GENOMIC DNA]</scope>
    <source>
        <strain evidence="3">cv. Nipponbare</strain>
    </source>
</reference>
<dbReference type="Proteomes" id="UP000000763">
    <property type="component" value="Chromosome 2"/>
</dbReference>
<evidence type="ECO:0000256" key="1">
    <source>
        <dbReference type="SAM" id="MobiDB-lite"/>
    </source>
</evidence>
<organism evidence="2 3">
    <name type="scientific">Oryza sativa subsp. japonica</name>
    <name type="common">Rice</name>
    <dbReference type="NCBI Taxonomy" id="39947"/>
    <lineage>
        <taxon>Eukaryota</taxon>
        <taxon>Viridiplantae</taxon>
        <taxon>Streptophyta</taxon>
        <taxon>Embryophyta</taxon>
        <taxon>Tracheophyta</taxon>
        <taxon>Spermatophyta</taxon>
        <taxon>Magnoliopsida</taxon>
        <taxon>Liliopsida</taxon>
        <taxon>Poales</taxon>
        <taxon>Poaceae</taxon>
        <taxon>BOP clade</taxon>
        <taxon>Oryzoideae</taxon>
        <taxon>Oryzeae</taxon>
        <taxon>Oryzinae</taxon>
        <taxon>Oryza</taxon>
        <taxon>Oryza sativa</taxon>
    </lineage>
</organism>
<reference evidence="3" key="2">
    <citation type="journal article" date="2008" name="Nucleic Acids Res.">
        <title>The rice annotation project database (RAP-DB): 2008 update.</title>
        <authorList>
            <consortium name="The rice annotation project (RAP)"/>
        </authorList>
    </citation>
    <scope>GENOME REANNOTATION</scope>
    <source>
        <strain evidence="3">cv. Nipponbare</strain>
    </source>
</reference>
<feature type="compositionally biased region" description="Pro residues" evidence="1">
    <location>
        <begin position="156"/>
        <end position="165"/>
    </location>
</feature>
<sequence>MRVLVVKGRAVVAETIGCCCRTAAAAAAAGETAHFLFTAEGIHHRSFSSTPPPPPRPHVVGSSSSSSSSSLWAGDHSDRWHGIGGEVQRKREYEGHVGGGGAMATPRFKEEDLGLRVISLGKCSRHLVHAPRSAWFMLHAPSRRSFSTSASSSPCTSPPAPPETSPPNTSTPAPPAPDVPENSSPPDYDLCSDRCSLGDMLEASYDPVEFVRNFPAVMFSKPKNAPDTLYDRWVFKGWFQSAIRDILSKLEDHHIAGLEFEDINTETMTIACNIDSSEFYPRFNFHGKTRNITFEGQKRNYTQLGSTLEKLIAISASASNVHAYHHQLLTEDAKDLLNKMRHPSLDRFEAYMLRNHPSLLQIEAHASFYLTCFDHLKLLPQKPVENFFKGLPYAVGDQHGDWIAIAHQHPLLSMQLSHGYRISNWSQATYRRDGYCHRTEPGSKYSIVQTHRIYHQYFPRTLPAMMWGMVALRQHKGQRTVDVRFTLNSPVPVFFDKDKAVAGEQDAARPQRQRAAAGCLGPRRGTADADLQAAAVQRLLLLG</sequence>
<gene>
    <name evidence="2" type="ordered locus">Os02g0147500</name>
</gene>
<feature type="region of interest" description="Disordered" evidence="1">
    <location>
        <begin position="44"/>
        <end position="99"/>
    </location>
</feature>
<proteinExistence type="predicted"/>
<protein>
    <submittedName>
        <fullName evidence="2">Os02g0147500 protein</fullName>
    </submittedName>
</protein>
<feature type="compositionally biased region" description="Low complexity" evidence="1">
    <location>
        <begin position="58"/>
        <end position="70"/>
    </location>
</feature>
<name>Q0E3Z0_ORYSJ</name>
<dbReference type="HOGENOM" id="CLU_536810_0_0_1"/>
<dbReference type="PANTHER" id="PTHR35161:SF4">
    <property type="entry name" value="OS02G0303100 PROTEIN"/>
    <property type="match status" value="1"/>
</dbReference>
<dbReference type="AlphaFoldDB" id="Q0E3Z0"/>
<feature type="region of interest" description="Disordered" evidence="1">
    <location>
        <begin position="147"/>
        <end position="187"/>
    </location>
</feature>
<evidence type="ECO:0000313" key="3">
    <source>
        <dbReference type="Proteomes" id="UP000000763"/>
    </source>
</evidence>
<dbReference type="EMBL" id="AP008208">
    <property type="protein sequence ID" value="BAF07798.2"/>
    <property type="molecule type" value="Genomic_DNA"/>
</dbReference>